<keyword evidence="2" id="KW-1185">Reference proteome</keyword>
<organism evidence="1 2">
    <name type="scientific">Octopus vulgaris</name>
    <name type="common">Common octopus</name>
    <dbReference type="NCBI Taxonomy" id="6645"/>
    <lineage>
        <taxon>Eukaryota</taxon>
        <taxon>Metazoa</taxon>
        <taxon>Spiralia</taxon>
        <taxon>Lophotrochozoa</taxon>
        <taxon>Mollusca</taxon>
        <taxon>Cephalopoda</taxon>
        <taxon>Coleoidea</taxon>
        <taxon>Octopodiformes</taxon>
        <taxon>Octopoda</taxon>
        <taxon>Incirrata</taxon>
        <taxon>Octopodidae</taxon>
        <taxon>Octopus</taxon>
    </lineage>
</organism>
<reference evidence="1" key="1">
    <citation type="submission" date="2023-08" db="EMBL/GenBank/DDBJ databases">
        <authorList>
            <person name="Alioto T."/>
            <person name="Alioto T."/>
            <person name="Gomez Garrido J."/>
        </authorList>
    </citation>
    <scope>NUCLEOTIDE SEQUENCE</scope>
</reference>
<sequence length="153" mass="16156">MLKSEMERNQQYYLIVCNHYLTVSPEKAALIWRGSEDGASAAGVAEVSGAIAVGAPVAVLVDKDAVVDRGVAALVTDRCWFGCCCGGGGRTGCARETVTICCLLFIHCSGGGVDGGGVCGFDTAAMNCIWSWSMPLNWNEFSFVAGDVRIIMF</sequence>
<protein>
    <submittedName>
        <fullName evidence="1">Uncharacterized protein</fullName>
    </submittedName>
</protein>
<proteinExistence type="predicted"/>
<dbReference type="Proteomes" id="UP001162480">
    <property type="component" value="Chromosome 8"/>
</dbReference>
<accession>A0AA36B3X8</accession>
<evidence type="ECO:0000313" key="1">
    <source>
        <dbReference type="EMBL" id="CAI9726492.1"/>
    </source>
</evidence>
<evidence type="ECO:0000313" key="2">
    <source>
        <dbReference type="Proteomes" id="UP001162480"/>
    </source>
</evidence>
<dbReference type="EMBL" id="OX597821">
    <property type="protein sequence ID" value="CAI9726492.1"/>
    <property type="molecule type" value="Genomic_DNA"/>
</dbReference>
<gene>
    <name evidence="1" type="ORF">OCTVUL_1B019368</name>
</gene>
<dbReference type="AlphaFoldDB" id="A0AA36B3X8"/>
<name>A0AA36B3X8_OCTVU</name>